<protein>
    <submittedName>
        <fullName evidence="2">Uncharacterized protein</fullName>
    </submittedName>
</protein>
<evidence type="ECO:0000313" key="2">
    <source>
        <dbReference type="EMBL" id="GBM86188.1"/>
    </source>
</evidence>
<keyword evidence="3" id="KW-1185">Reference proteome</keyword>
<gene>
    <name evidence="2" type="ORF">AVEN_262223_1</name>
</gene>
<sequence>MERAIGGRQANDPNLDYTLGEHFGDKMKDFENATVLPPGEKPWTGLSQADESKKGVKPRLTVVLRTRAWTDNRTSG</sequence>
<reference evidence="2 3" key="1">
    <citation type="journal article" date="2019" name="Sci. Rep.">
        <title>Orb-weaving spider Araneus ventricosus genome elucidates the spidroin gene catalogue.</title>
        <authorList>
            <person name="Kono N."/>
            <person name="Nakamura H."/>
            <person name="Ohtoshi R."/>
            <person name="Moran D.A.P."/>
            <person name="Shinohara A."/>
            <person name="Yoshida Y."/>
            <person name="Fujiwara M."/>
            <person name="Mori M."/>
            <person name="Tomita M."/>
            <person name="Arakawa K."/>
        </authorList>
    </citation>
    <scope>NUCLEOTIDE SEQUENCE [LARGE SCALE GENOMIC DNA]</scope>
</reference>
<proteinExistence type="predicted"/>
<evidence type="ECO:0000256" key="1">
    <source>
        <dbReference type="SAM" id="MobiDB-lite"/>
    </source>
</evidence>
<comment type="caution">
    <text evidence="2">The sequence shown here is derived from an EMBL/GenBank/DDBJ whole genome shotgun (WGS) entry which is preliminary data.</text>
</comment>
<dbReference type="Proteomes" id="UP000499080">
    <property type="component" value="Unassembled WGS sequence"/>
</dbReference>
<organism evidence="2 3">
    <name type="scientific">Araneus ventricosus</name>
    <name type="common">Orbweaver spider</name>
    <name type="synonym">Epeira ventricosa</name>
    <dbReference type="NCBI Taxonomy" id="182803"/>
    <lineage>
        <taxon>Eukaryota</taxon>
        <taxon>Metazoa</taxon>
        <taxon>Ecdysozoa</taxon>
        <taxon>Arthropoda</taxon>
        <taxon>Chelicerata</taxon>
        <taxon>Arachnida</taxon>
        <taxon>Araneae</taxon>
        <taxon>Araneomorphae</taxon>
        <taxon>Entelegynae</taxon>
        <taxon>Araneoidea</taxon>
        <taxon>Araneidae</taxon>
        <taxon>Araneus</taxon>
    </lineage>
</organism>
<name>A0A4Y2JA27_ARAVE</name>
<dbReference type="AlphaFoldDB" id="A0A4Y2JA27"/>
<accession>A0A4Y2JA27</accession>
<feature type="region of interest" description="Disordered" evidence="1">
    <location>
        <begin position="34"/>
        <end position="54"/>
    </location>
</feature>
<evidence type="ECO:0000313" key="3">
    <source>
        <dbReference type="Proteomes" id="UP000499080"/>
    </source>
</evidence>
<dbReference type="EMBL" id="BGPR01003292">
    <property type="protein sequence ID" value="GBM86188.1"/>
    <property type="molecule type" value="Genomic_DNA"/>
</dbReference>